<keyword evidence="3" id="KW-1185">Reference proteome</keyword>
<accession>A0A0L6UQ21</accession>
<organism evidence="2 3">
    <name type="scientific">Puccinia sorghi</name>
    <dbReference type="NCBI Taxonomy" id="27349"/>
    <lineage>
        <taxon>Eukaryota</taxon>
        <taxon>Fungi</taxon>
        <taxon>Dikarya</taxon>
        <taxon>Basidiomycota</taxon>
        <taxon>Pucciniomycotina</taxon>
        <taxon>Pucciniomycetes</taxon>
        <taxon>Pucciniales</taxon>
        <taxon>Pucciniaceae</taxon>
        <taxon>Puccinia</taxon>
    </lineage>
</organism>
<protein>
    <submittedName>
        <fullName evidence="2">Uncharacterized protein</fullName>
    </submittedName>
</protein>
<feature type="transmembrane region" description="Helical" evidence="1">
    <location>
        <begin position="226"/>
        <end position="245"/>
    </location>
</feature>
<dbReference type="EMBL" id="LAVV01009413">
    <property type="protein sequence ID" value="KNZ50631.1"/>
    <property type="molecule type" value="Genomic_DNA"/>
</dbReference>
<keyword evidence="1" id="KW-1133">Transmembrane helix</keyword>
<evidence type="ECO:0000256" key="1">
    <source>
        <dbReference type="SAM" id="Phobius"/>
    </source>
</evidence>
<evidence type="ECO:0000313" key="2">
    <source>
        <dbReference type="EMBL" id="KNZ50631.1"/>
    </source>
</evidence>
<proteinExistence type="predicted"/>
<feature type="transmembrane region" description="Helical" evidence="1">
    <location>
        <begin position="361"/>
        <end position="389"/>
    </location>
</feature>
<gene>
    <name evidence="2" type="ORF">VP01_431g5</name>
</gene>
<feature type="transmembrane region" description="Helical" evidence="1">
    <location>
        <begin position="260"/>
        <end position="279"/>
    </location>
</feature>
<feature type="transmembrane region" description="Helical" evidence="1">
    <location>
        <begin position="20"/>
        <end position="44"/>
    </location>
</feature>
<keyword evidence="1" id="KW-0812">Transmembrane</keyword>
<comment type="caution">
    <text evidence="2">The sequence shown here is derived from an EMBL/GenBank/DDBJ whole genome shotgun (WGS) entry which is preliminary data.</text>
</comment>
<name>A0A0L6UQ21_9BASI</name>
<evidence type="ECO:0000313" key="3">
    <source>
        <dbReference type="Proteomes" id="UP000037035"/>
    </source>
</evidence>
<dbReference type="AlphaFoldDB" id="A0A0L6UQ21"/>
<dbReference type="VEuPathDB" id="FungiDB:VP01_431g5"/>
<feature type="transmembrane region" description="Helical" evidence="1">
    <location>
        <begin position="180"/>
        <end position="206"/>
    </location>
</feature>
<dbReference type="Proteomes" id="UP000037035">
    <property type="component" value="Unassembled WGS sequence"/>
</dbReference>
<keyword evidence="1" id="KW-0472">Membrane</keyword>
<reference evidence="2 3" key="1">
    <citation type="submission" date="2015-08" db="EMBL/GenBank/DDBJ databases">
        <title>Next Generation Sequencing and Analysis of the Genome of Puccinia sorghi L Schw, the Causal Agent of Maize Common Rust.</title>
        <authorList>
            <person name="Rochi L."/>
            <person name="Burguener G."/>
            <person name="Darino M."/>
            <person name="Turjanski A."/>
            <person name="Kreff E."/>
            <person name="Dieguez M.J."/>
            <person name="Sacco F."/>
        </authorList>
    </citation>
    <scope>NUCLEOTIDE SEQUENCE [LARGE SCALE GENOMIC DNA]</scope>
    <source>
        <strain evidence="2 3">RO10H11247</strain>
    </source>
</reference>
<feature type="transmembrane region" description="Helical" evidence="1">
    <location>
        <begin position="56"/>
        <end position="74"/>
    </location>
</feature>
<sequence length="586" mass="67987">MQAVLDADLNSMVKTSGSYFFFFSIFPNYFFIFIISECSAFFFPTIIKKIINHKDLTFDIYVFFTCAFMLTFWLSEPKVMDGRDEGGSEGGRDTQKGSLDWLKMVWEKMVLKKMVWKKMVWKKMCMYKRGQDVSNKDCWNFNPSPQCFLLFHKIIKIIVIQKKPDVCNFLLSQRTKAPSFLALFLLSLSSLSDLNSIHLSVVFIYFLKPHIGQLVSSLFKHSLVQAIYLIVLCPLILILFIHFSYNFEPEIIFPPHQCNHHLSVSNLSCFLFIFFFSFYHRWLVLKTNPTLTCFPPLLFLRILSFNKPHRINPPCIPQNTATGCTFKNFLGWVLNYSKFDLMWYTFCFIYMSHRFHKYFSYVLLIISMYIHKYACIQPLAFIFILYMLYQCMSCGKYSTWWMILTKFNRACHVGNTVSGGDSMTFKQLCYKKHVLVASRWKTCMVTRQLAQHDIIDSHHLVVPTNNKPSPACLTSRNSSDCSIKEALLSAHFSHLIRPIDQQIPSHISCRGNTIITPRFECQTELNQTSPSPLVISEIFECVTHHGLVGKPRFNLGESLSNINTTPLSTPMISSSKTLDFTSFPLL</sequence>